<proteinExistence type="predicted"/>
<keyword evidence="2" id="KW-1185">Reference proteome</keyword>
<accession>A0ABP5ALF0</accession>
<gene>
    <name evidence="1" type="ORF">GCM10009688_22310</name>
</gene>
<comment type="caution">
    <text evidence="1">The sequence shown here is derived from an EMBL/GenBank/DDBJ whole genome shotgun (WGS) entry which is preliminary data.</text>
</comment>
<dbReference type="InterPro" id="IPR036906">
    <property type="entry name" value="ATPase_V1_fsu_sf"/>
</dbReference>
<dbReference type="SUPFAM" id="SSF159468">
    <property type="entry name" value="AtpF-like"/>
    <property type="match status" value="1"/>
</dbReference>
<dbReference type="EMBL" id="BAAALV010000003">
    <property type="protein sequence ID" value="GAA1916762.1"/>
    <property type="molecule type" value="Genomic_DNA"/>
</dbReference>
<sequence length="76" mass="7639">MSTRAVVAALGAPGILAGYELAGARLIAARSDEDVRQAWSQLPEDTAVVLLTADAAAALAGRLDDPTAPLTVALPA</sequence>
<dbReference type="RefSeq" id="WP_152229071.1">
    <property type="nucleotide sequence ID" value="NZ_BAAALV010000003.1"/>
</dbReference>
<organism evidence="1 2">
    <name type="scientific">Arthrobacter gandavensis</name>
    <dbReference type="NCBI Taxonomy" id="169960"/>
    <lineage>
        <taxon>Bacteria</taxon>
        <taxon>Bacillati</taxon>
        <taxon>Actinomycetota</taxon>
        <taxon>Actinomycetes</taxon>
        <taxon>Micrococcales</taxon>
        <taxon>Micrococcaceae</taxon>
        <taxon>Arthrobacter</taxon>
    </lineage>
</organism>
<dbReference type="Proteomes" id="UP001500784">
    <property type="component" value="Unassembled WGS sequence"/>
</dbReference>
<name>A0ABP5ALF0_9MICC</name>
<protein>
    <submittedName>
        <fullName evidence="1">Uncharacterized protein</fullName>
    </submittedName>
</protein>
<evidence type="ECO:0000313" key="2">
    <source>
        <dbReference type="Proteomes" id="UP001500784"/>
    </source>
</evidence>
<reference evidence="2" key="1">
    <citation type="journal article" date="2019" name="Int. J. Syst. Evol. Microbiol.">
        <title>The Global Catalogue of Microorganisms (GCM) 10K type strain sequencing project: providing services to taxonomists for standard genome sequencing and annotation.</title>
        <authorList>
            <consortium name="The Broad Institute Genomics Platform"/>
            <consortium name="The Broad Institute Genome Sequencing Center for Infectious Disease"/>
            <person name="Wu L."/>
            <person name="Ma J."/>
        </authorList>
    </citation>
    <scope>NUCLEOTIDE SEQUENCE [LARGE SCALE GENOMIC DNA]</scope>
    <source>
        <strain evidence="2">JCM 13316</strain>
    </source>
</reference>
<evidence type="ECO:0000313" key="1">
    <source>
        <dbReference type="EMBL" id="GAA1916762.1"/>
    </source>
</evidence>